<protein>
    <submittedName>
        <fullName evidence="1">Uncharacterized protein</fullName>
    </submittedName>
</protein>
<reference evidence="1" key="1">
    <citation type="submission" date="2021-02" db="EMBL/GenBank/DDBJ databases">
        <authorList>
            <person name="Nowell W R."/>
        </authorList>
    </citation>
    <scope>NUCLEOTIDE SEQUENCE</scope>
</reference>
<accession>A0A815WFS8</accession>
<feature type="non-terminal residue" evidence="1">
    <location>
        <position position="1"/>
    </location>
</feature>
<name>A0A815WFS8_9BILA</name>
<gene>
    <name evidence="1" type="ORF">SEV965_LOCUS38269</name>
</gene>
<comment type="caution">
    <text evidence="1">The sequence shown here is derived from an EMBL/GenBank/DDBJ whole genome shotgun (WGS) entry which is preliminary data.</text>
</comment>
<evidence type="ECO:0000313" key="2">
    <source>
        <dbReference type="Proteomes" id="UP000663889"/>
    </source>
</evidence>
<proteinExistence type="predicted"/>
<sequence length="73" mass="8085">VPEVNPNAELILSPCPISQQESNWPLLVASKEFFEGAMIKRNQPTSTKLAANLHIDETATSDGDWADDEVQIY</sequence>
<dbReference type="AlphaFoldDB" id="A0A815WFS8"/>
<organism evidence="1 2">
    <name type="scientific">Rotaria sordida</name>
    <dbReference type="NCBI Taxonomy" id="392033"/>
    <lineage>
        <taxon>Eukaryota</taxon>
        <taxon>Metazoa</taxon>
        <taxon>Spiralia</taxon>
        <taxon>Gnathifera</taxon>
        <taxon>Rotifera</taxon>
        <taxon>Eurotatoria</taxon>
        <taxon>Bdelloidea</taxon>
        <taxon>Philodinida</taxon>
        <taxon>Philodinidae</taxon>
        <taxon>Rotaria</taxon>
    </lineage>
</organism>
<dbReference type="Proteomes" id="UP000663889">
    <property type="component" value="Unassembled WGS sequence"/>
</dbReference>
<evidence type="ECO:0000313" key="1">
    <source>
        <dbReference type="EMBL" id="CAF1543415.1"/>
    </source>
</evidence>
<dbReference type="EMBL" id="CAJNOU010009076">
    <property type="protein sequence ID" value="CAF1543415.1"/>
    <property type="molecule type" value="Genomic_DNA"/>
</dbReference>